<name>A0AAU2VSU0_9ACTN</name>
<evidence type="ECO:0000313" key="1">
    <source>
        <dbReference type="EMBL" id="WTW70137.1"/>
    </source>
</evidence>
<organism evidence="1">
    <name type="scientific">Streptomyces sp. NBC_00008</name>
    <dbReference type="NCBI Taxonomy" id="2903610"/>
    <lineage>
        <taxon>Bacteria</taxon>
        <taxon>Bacillati</taxon>
        <taxon>Actinomycetota</taxon>
        <taxon>Actinomycetes</taxon>
        <taxon>Kitasatosporales</taxon>
        <taxon>Streptomycetaceae</taxon>
        <taxon>Streptomyces</taxon>
    </lineage>
</organism>
<gene>
    <name evidence="1" type="ORF">OG398_18630</name>
</gene>
<evidence type="ECO:0008006" key="2">
    <source>
        <dbReference type="Google" id="ProtNLM"/>
    </source>
</evidence>
<accession>A0AAU2VSU0</accession>
<protein>
    <recommendedName>
        <fullName evidence="2">RiboL-PSP-HEPN domain-containing protein</fullName>
    </recommendedName>
</protein>
<reference evidence="1" key="1">
    <citation type="submission" date="2022-10" db="EMBL/GenBank/DDBJ databases">
        <title>The complete genomes of actinobacterial strains from the NBC collection.</title>
        <authorList>
            <person name="Joergensen T.S."/>
            <person name="Alvarez Arevalo M."/>
            <person name="Sterndorff E.B."/>
            <person name="Faurdal D."/>
            <person name="Vuksanovic O."/>
            <person name="Mourched A.-S."/>
            <person name="Charusanti P."/>
            <person name="Shaw S."/>
            <person name="Blin K."/>
            <person name="Weber T."/>
        </authorList>
    </citation>
    <scope>NUCLEOTIDE SEQUENCE</scope>
    <source>
        <strain evidence="1">NBC_00008</strain>
    </source>
</reference>
<dbReference type="EMBL" id="CP108313">
    <property type="protein sequence ID" value="WTW70137.1"/>
    <property type="molecule type" value="Genomic_DNA"/>
</dbReference>
<proteinExistence type="predicted"/>
<dbReference type="AlphaFoldDB" id="A0AAU2VSU0"/>
<sequence length="196" mass="21550">MGGTELTTWQLTESGESVLRRVSPLGAAPYDASDHDAIQAAVVSCATLVEAHVDRVIKCLFAADDAMTFPLARVLHAEIEDSIFRTWDARRKWLASAFGINISGDRENQQFDAVIGLRNSIVHGDGSLTDLQIGNVKDLFRWKEQFARVLSAKVSGRRITLTPEVAVKAAIISRDFVLHFDRILLATFPTLTVLAS</sequence>